<keyword evidence="1" id="KW-0472">Membrane</keyword>
<sequence length="127" mass="14217">NLACGLLFRLVLPFSLISAISFRYNGLSLAYLIFLLLIPLFPKPTAVTMKGGTQQLLRAINYTSFTFLVIQVAFQIAFYYLPPNGYGWEDGLGHFGILRLSKVDAGNIVRLLVPDMGMFFTGFMVIR</sequence>
<organism evidence="3 4">
    <name type="scientific">Chelydra serpentina</name>
    <name type="common">Snapping turtle</name>
    <name type="synonym">Testudo serpentina</name>
    <dbReference type="NCBI Taxonomy" id="8475"/>
    <lineage>
        <taxon>Eukaryota</taxon>
        <taxon>Metazoa</taxon>
        <taxon>Chordata</taxon>
        <taxon>Craniata</taxon>
        <taxon>Vertebrata</taxon>
        <taxon>Euteleostomi</taxon>
        <taxon>Archelosauria</taxon>
        <taxon>Testudinata</taxon>
        <taxon>Testudines</taxon>
        <taxon>Cryptodira</taxon>
        <taxon>Durocryptodira</taxon>
        <taxon>Americhelydia</taxon>
        <taxon>Chelydroidea</taxon>
        <taxon>Chelydridae</taxon>
        <taxon>Chelydra</taxon>
    </lineage>
</organism>
<reference evidence="3 4" key="1">
    <citation type="journal article" date="2020" name="G3 (Bethesda)">
        <title>Draft Genome of the Common Snapping Turtle, Chelydra serpentina, a Model for Phenotypic Plasticity in Reptiles.</title>
        <authorList>
            <person name="Das D."/>
            <person name="Singh S.K."/>
            <person name="Bierstedt J."/>
            <person name="Erickson A."/>
            <person name="Galli G.L.J."/>
            <person name="Crossley D.A. 2nd"/>
            <person name="Rhen T."/>
        </authorList>
    </citation>
    <scope>NUCLEOTIDE SEQUENCE [LARGE SCALE GENOMIC DNA]</scope>
    <source>
        <strain evidence="3">KW</strain>
    </source>
</reference>
<gene>
    <name evidence="3" type="ORF">G0U57_005863</name>
</gene>
<evidence type="ECO:0000313" key="3">
    <source>
        <dbReference type="EMBL" id="KAG6938600.1"/>
    </source>
</evidence>
<dbReference type="PANTHER" id="PTHR47049">
    <property type="entry name" value="PIEZO-TYPE MECHANOSENSITIVE ION CHANNEL HOMOLOG"/>
    <property type="match status" value="1"/>
</dbReference>
<evidence type="ECO:0000256" key="1">
    <source>
        <dbReference type="SAM" id="Phobius"/>
    </source>
</evidence>
<feature type="non-terminal residue" evidence="3">
    <location>
        <position position="1"/>
    </location>
</feature>
<feature type="transmembrane region" description="Helical" evidence="1">
    <location>
        <begin position="108"/>
        <end position="126"/>
    </location>
</feature>
<comment type="caution">
    <text evidence="3">The sequence shown here is derived from an EMBL/GenBank/DDBJ whole genome shotgun (WGS) entry which is preliminary data.</text>
</comment>
<keyword evidence="1" id="KW-1133">Transmembrane helix</keyword>
<keyword evidence="1" id="KW-0812">Transmembrane</keyword>
<dbReference type="Proteomes" id="UP000765507">
    <property type="component" value="Unassembled WGS sequence"/>
</dbReference>
<evidence type="ECO:0000313" key="4">
    <source>
        <dbReference type="Proteomes" id="UP000765507"/>
    </source>
</evidence>
<feature type="domain" description="Piezo TM1-24" evidence="2">
    <location>
        <begin position="23"/>
        <end position="126"/>
    </location>
</feature>
<dbReference type="InterPro" id="IPR027272">
    <property type="entry name" value="Piezo"/>
</dbReference>
<accession>A0A8T1TCE3</accession>
<name>A0A8T1TCE3_CHESE</name>
<dbReference type="OrthoDB" id="9428311at2759"/>
<feature type="transmembrane region" description="Helical" evidence="1">
    <location>
        <begin position="59"/>
        <end position="81"/>
    </location>
</feature>
<evidence type="ECO:0000259" key="2">
    <source>
        <dbReference type="Pfam" id="PF24871"/>
    </source>
</evidence>
<proteinExistence type="predicted"/>
<dbReference type="PANTHER" id="PTHR47049:SF7">
    <property type="entry name" value="PIEZO-TYPE MECHANOSENSITIVE ION CHANNEL COMPONENT 2 ISOFORM X1"/>
    <property type="match status" value="1"/>
</dbReference>
<dbReference type="EMBL" id="JAHGAV010000017">
    <property type="protein sequence ID" value="KAG6938600.1"/>
    <property type="molecule type" value="Genomic_DNA"/>
</dbReference>
<feature type="non-terminal residue" evidence="3">
    <location>
        <position position="127"/>
    </location>
</feature>
<protein>
    <submittedName>
        <fullName evidence="3">Piezo type mechanosensitive ion channel component 2</fullName>
    </submittedName>
</protein>
<dbReference type="Pfam" id="PF24871">
    <property type="entry name" value="Piezo_TM1-24"/>
    <property type="match status" value="1"/>
</dbReference>
<keyword evidence="4" id="KW-1185">Reference proteome</keyword>
<dbReference type="InterPro" id="IPR056769">
    <property type="entry name" value="Piezo_TM1-24"/>
</dbReference>
<dbReference type="GO" id="GO:0016020">
    <property type="term" value="C:membrane"/>
    <property type="evidence" value="ECO:0007669"/>
    <property type="project" value="InterPro"/>
</dbReference>
<dbReference type="GO" id="GO:0008381">
    <property type="term" value="F:mechanosensitive monoatomic ion channel activity"/>
    <property type="evidence" value="ECO:0007669"/>
    <property type="project" value="InterPro"/>
</dbReference>
<feature type="transmembrane region" description="Helical" evidence="1">
    <location>
        <begin position="29"/>
        <end position="47"/>
    </location>
</feature>
<dbReference type="AlphaFoldDB" id="A0A8T1TCE3"/>